<dbReference type="STRING" id="81857.IV38_GL000436"/>
<dbReference type="Pfam" id="PF06124">
    <property type="entry name" value="DUF960"/>
    <property type="match status" value="1"/>
</dbReference>
<comment type="caution">
    <text evidence="2">The sequence shown here is derived from an EMBL/GenBank/DDBJ whole genome shotgun (WGS) entry which is preliminary data.</text>
</comment>
<dbReference type="Gene3D" id="3.10.450.150">
    <property type="entry name" value="enterococcus faecalis protein"/>
    <property type="match status" value="1"/>
</dbReference>
<accession>A0A0R2FZH2</accession>
<dbReference type="Proteomes" id="UP000051751">
    <property type="component" value="Unassembled WGS sequence"/>
</dbReference>
<protein>
    <submittedName>
        <fullName evidence="2">Uncharacterized protein</fullName>
    </submittedName>
</protein>
<sequence>MLKMFNAQHARFATFSVVQTLPGEIIDRVWQLIDTDLNGVVPLSNILKFNVENHNGRVTLLFSQADDATQIGFDLPFPYDRDYPDEILAYDDGENQTILLPNEVE</sequence>
<name>A0A0R2FZH2_9LACO</name>
<evidence type="ECO:0000313" key="2">
    <source>
        <dbReference type="EMBL" id="KRN33919.1"/>
    </source>
</evidence>
<dbReference type="PATRIC" id="fig|81857.3.peg.440"/>
<dbReference type="InterPro" id="IPR009303">
    <property type="entry name" value="DUF960"/>
</dbReference>
<dbReference type="Proteomes" id="UP000051645">
    <property type="component" value="Unassembled WGS sequence"/>
</dbReference>
<organism evidence="2 3">
    <name type="scientific">Lactobacillus selangorensis</name>
    <dbReference type="NCBI Taxonomy" id="81857"/>
    <lineage>
        <taxon>Bacteria</taxon>
        <taxon>Bacillati</taxon>
        <taxon>Bacillota</taxon>
        <taxon>Bacilli</taxon>
        <taxon>Lactobacillales</taxon>
        <taxon>Lactobacillaceae</taxon>
        <taxon>Lactobacillus</taxon>
    </lineage>
</organism>
<keyword evidence="3" id="KW-1185">Reference proteome</keyword>
<proteinExistence type="predicted"/>
<evidence type="ECO:0000313" key="1">
    <source>
        <dbReference type="EMBL" id="KRN29551.1"/>
    </source>
</evidence>
<evidence type="ECO:0000313" key="3">
    <source>
        <dbReference type="Proteomes" id="UP000051645"/>
    </source>
</evidence>
<dbReference type="EMBL" id="JQAZ01000001">
    <property type="protein sequence ID" value="KRN33919.1"/>
    <property type="molecule type" value="Genomic_DNA"/>
</dbReference>
<reference evidence="3 4" key="1">
    <citation type="journal article" date="2015" name="Genome Announc.">
        <title>Expanding the biotechnology potential of lactobacilli through comparative genomics of 213 strains and associated genera.</title>
        <authorList>
            <person name="Sun Z."/>
            <person name="Harris H.M."/>
            <person name="McCann A."/>
            <person name="Guo C."/>
            <person name="Argimon S."/>
            <person name="Zhang W."/>
            <person name="Yang X."/>
            <person name="Jeffery I.B."/>
            <person name="Cooney J.C."/>
            <person name="Kagawa T.F."/>
            <person name="Liu W."/>
            <person name="Song Y."/>
            <person name="Salvetti E."/>
            <person name="Wrobel A."/>
            <person name="Rasinkangas P."/>
            <person name="Parkhill J."/>
            <person name="Rea M.C."/>
            <person name="O'Sullivan O."/>
            <person name="Ritari J."/>
            <person name="Douillard F.P."/>
            <person name="Paul Ross R."/>
            <person name="Yang R."/>
            <person name="Briner A.E."/>
            <person name="Felis G.E."/>
            <person name="de Vos W.M."/>
            <person name="Barrangou R."/>
            <person name="Klaenhammer T.R."/>
            <person name="Caufield P.W."/>
            <person name="Cui Y."/>
            <person name="Zhang H."/>
            <person name="O'Toole P.W."/>
        </authorList>
    </citation>
    <scope>NUCLEOTIDE SEQUENCE [LARGE SCALE GENOMIC DNA]</scope>
    <source>
        <strain evidence="1 4">ATCC BAA-66</strain>
        <strain evidence="2 3">DSM 13344</strain>
    </source>
</reference>
<gene>
    <name evidence="1" type="ORF">IV38_GL000436</name>
    <name evidence="2" type="ORF">IV40_GL000232</name>
</gene>
<dbReference type="AlphaFoldDB" id="A0A0R2FZH2"/>
<evidence type="ECO:0000313" key="4">
    <source>
        <dbReference type="Proteomes" id="UP000051751"/>
    </source>
</evidence>
<dbReference type="EMBL" id="JQAT01000001">
    <property type="protein sequence ID" value="KRN29551.1"/>
    <property type="molecule type" value="Genomic_DNA"/>
</dbReference>